<feature type="transmembrane region" description="Helical" evidence="11">
    <location>
        <begin position="21"/>
        <end position="45"/>
    </location>
</feature>
<sequence>MRIAIGNLKEATHPDTLKAAFAELVSMFIFVFPSEGCAIALANMMTSDGAATPGGGFIAAAISHAFSLFVAVSVSANISGGHVNPAVTFGAFLGGHISLFKTILYWIAQLLGSVTALFLLKIATGGLDTSSYALRGGETPWNAIIFMIVMTFQLVYTVYATTIDPKSGDMECIAPISIGFVVGANTLGGGGLYGAAMNPAMAFGQAVDSWKWNSQWIYWFGPFVGAAIAALVYEAIFISSRNAHVQLPTKKSAIKGYNATTMDKRTAPVNVAETSRATPRSLDYNYSFFLSPSDDLWEEFESLVPTPRCEYEKSKEYVLHFQKLKLFQFLMGLNETYTQARSQILLMTPFPNVNQAYAMVISDESHKSVASQAGILGMSPAVNDKNLEIAMYARNGPGGSNNQKFKKNFNLQSDFCKLKGHTKEISIRKINSISK</sequence>
<reference evidence="12 13" key="2">
    <citation type="journal article" date="2017" name="Genome Biol.">
        <title>New reference genome sequences of hot pepper reveal the massive evolution of plant disease-resistance genes by retroduplication.</title>
        <authorList>
            <person name="Kim S."/>
            <person name="Park J."/>
            <person name="Yeom S.I."/>
            <person name="Kim Y.M."/>
            <person name="Seo E."/>
            <person name="Kim K.T."/>
            <person name="Kim M.S."/>
            <person name="Lee J.M."/>
            <person name="Cheong K."/>
            <person name="Shin H.S."/>
            <person name="Kim S.B."/>
            <person name="Han K."/>
            <person name="Lee J."/>
            <person name="Park M."/>
            <person name="Lee H.A."/>
            <person name="Lee H.Y."/>
            <person name="Lee Y."/>
            <person name="Oh S."/>
            <person name="Lee J.H."/>
            <person name="Choi E."/>
            <person name="Choi E."/>
            <person name="Lee S.E."/>
            <person name="Jeon J."/>
            <person name="Kim H."/>
            <person name="Choi G."/>
            <person name="Song H."/>
            <person name="Lee J."/>
            <person name="Lee S.C."/>
            <person name="Kwon J.K."/>
            <person name="Lee H.Y."/>
            <person name="Koo N."/>
            <person name="Hong Y."/>
            <person name="Kim R.W."/>
            <person name="Kang W.H."/>
            <person name="Huh J.H."/>
            <person name="Kang B.C."/>
            <person name="Yang T.J."/>
            <person name="Lee Y.H."/>
            <person name="Bennetzen J.L."/>
            <person name="Choi D."/>
        </authorList>
    </citation>
    <scope>NUCLEOTIDE SEQUENCE [LARGE SCALE GENOMIC DNA]</scope>
    <source>
        <strain evidence="13">cv. CM334</strain>
    </source>
</reference>
<dbReference type="PROSITE" id="PS00221">
    <property type="entry name" value="MIP"/>
    <property type="match status" value="1"/>
</dbReference>
<dbReference type="PANTHER" id="PTHR45665:SF32">
    <property type="entry name" value="AQUAPORIN TIP1-3-LIKE"/>
    <property type="match status" value="1"/>
</dbReference>
<dbReference type="Gramene" id="PHT92974">
    <property type="protein sequence ID" value="PHT92974"/>
    <property type="gene ID" value="T459_00856"/>
</dbReference>
<dbReference type="GO" id="GO:0016020">
    <property type="term" value="C:membrane"/>
    <property type="evidence" value="ECO:0000318"/>
    <property type="project" value="GO_Central"/>
</dbReference>
<comment type="caution">
    <text evidence="12">The sequence shown here is derived from an EMBL/GenBank/DDBJ whole genome shotgun (WGS) entry which is preliminary data.</text>
</comment>
<accession>A0A2G3AFG7</accession>
<evidence type="ECO:0000256" key="6">
    <source>
        <dbReference type="ARBA" id="ARBA00038477"/>
    </source>
</evidence>
<proteinExistence type="inferred from homology"/>
<evidence type="ECO:0000313" key="12">
    <source>
        <dbReference type="EMBL" id="PHT92974.1"/>
    </source>
</evidence>
<dbReference type="SUPFAM" id="SSF81338">
    <property type="entry name" value="Aquaporin-like"/>
    <property type="match status" value="1"/>
</dbReference>
<gene>
    <name evidence="12" type="ORF">T459_00856</name>
</gene>
<dbReference type="EMBL" id="AYRZ02000001">
    <property type="protein sequence ID" value="PHT92974.1"/>
    <property type="molecule type" value="Genomic_DNA"/>
</dbReference>
<keyword evidence="3 10" id="KW-0812">Transmembrane</keyword>
<evidence type="ECO:0000256" key="8">
    <source>
        <dbReference type="ARBA" id="ARBA00077254"/>
    </source>
</evidence>
<reference evidence="12 13" key="1">
    <citation type="journal article" date="2014" name="Nat. Genet.">
        <title>Genome sequence of the hot pepper provides insights into the evolution of pungency in Capsicum species.</title>
        <authorList>
            <person name="Kim S."/>
            <person name="Park M."/>
            <person name="Yeom S.I."/>
            <person name="Kim Y.M."/>
            <person name="Lee J.M."/>
            <person name="Lee H.A."/>
            <person name="Seo E."/>
            <person name="Choi J."/>
            <person name="Cheong K."/>
            <person name="Kim K.T."/>
            <person name="Jung K."/>
            <person name="Lee G.W."/>
            <person name="Oh S.K."/>
            <person name="Bae C."/>
            <person name="Kim S.B."/>
            <person name="Lee H.Y."/>
            <person name="Kim S.Y."/>
            <person name="Kim M.S."/>
            <person name="Kang B.C."/>
            <person name="Jo Y.D."/>
            <person name="Yang H.B."/>
            <person name="Jeong H.J."/>
            <person name="Kang W.H."/>
            <person name="Kwon J.K."/>
            <person name="Shin C."/>
            <person name="Lim J.Y."/>
            <person name="Park J.H."/>
            <person name="Huh J.H."/>
            <person name="Kim J.S."/>
            <person name="Kim B.D."/>
            <person name="Cohen O."/>
            <person name="Paran I."/>
            <person name="Suh M.C."/>
            <person name="Lee S.B."/>
            <person name="Kim Y.K."/>
            <person name="Shin Y."/>
            <person name="Noh S.J."/>
            <person name="Park J."/>
            <person name="Seo Y.S."/>
            <person name="Kwon S.Y."/>
            <person name="Kim H.A."/>
            <person name="Park J.M."/>
            <person name="Kim H.J."/>
            <person name="Choi S.B."/>
            <person name="Bosland P.W."/>
            <person name="Reeves G."/>
            <person name="Jo S.H."/>
            <person name="Lee B.W."/>
            <person name="Cho H.T."/>
            <person name="Choi H.S."/>
            <person name="Lee M.S."/>
            <person name="Yu Y."/>
            <person name="Do Choi Y."/>
            <person name="Park B.S."/>
            <person name="van Deynze A."/>
            <person name="Ashrafi H."/>
            <person name="Hill T."/>
            <person name="Kim W.T."/>
            <person name="Pai H.S."/>
            <person name="Ahn H.K."/>
            <person name="Yeam I."/>
            <person name="Giovannoni J.J."/>
            <person name="Rose J.K."/>
            <person name="Sorensen I."/>
            <person name="Lee S.J."/>
            <person name="Kim R.W."/>
            <person name="Choi I.Y."/>
            <person name="Choi B.S."/>
            <person name="Lim J.S."/>
            <person name="Lee Y.H."/>
            <person name="Choi D."/>
        </authorList>
    </citation>
    <scope>NUCLEOTIDE SEQUENCE [LARGE SCALE GENOMIC DNA]</scope>
    <source>
        <strain evidence="13">cv. CM334</strain>
    </source>
</reference>
<dbReference type="OMA" id="PRCEYEK"/>
<dbReference type="PANTHER" id="PTHR45665">
    <property type="entry name" value="AQUAPORIN-8"/>
    <property type="match status" value="1"/>
</dbReference>
<keyword evidence="4 11" id="KW-1133">Transmembrane helix</keyword>
<feature type="transmembrane region" description="Helical" evidence="11">
    <location>
        <begin position="172"/>
        <end position="196"/>
    </location>
</feature>
<keyword evidence="5 11" id="KW-0472">Membrane</keyword>
<evidence type="ECO:0000256" key="1">
    <source>
        <dbReference type="ARBA" id="ARBA00004141"/>
    </source>
</evidence>
<keyword evidence="2 10" id="KW-0813">Transport</keyword>
<dbReference type="Pfam" id="PF00230">
    <property type="entry name" value="MIP"/>
    <property type="match status" value="1"/>
</dbReference>
<protein>
    <recommendedName>
        <fullName evidence="8">RT-TIP</fullName>
    </recommendedName>
    <alternativeName>
        <fullName evidence="9">TobRB7</fullName>
    </alternativeName>
</protein>
<feature type="transmembrane region" description="Helical" evidence="11">
    <location>
        <begin position="57"/>
        <end position="78"/>
    </location>
</feature>
<organism evidence="12 13">
    <name type="scientific">Capsicum annuum</name>
    <name type="common">Capsicum pepper</name>
    <dbReference type="NCBI Taxonomy" id="4072"/>
    <lineage>
        <taxon>Eukaryota</taxon>
        <taxon>Viridiplantae</taxon>
        <taxon>Streptophyta</taxon>
        <taxon>Embryophyta</taxon>
        <taxon>Tracheophyta</taxon>
        <taxon>Spermatophyta</taxon>
        <taxon>Magnoliopsida</taxon>
        <taxon>eudicotyledons</taxon>
        <taxon>Gunneridae</taxon>
        <taxon>Pentapetalae</taxon>
        <taxon>asterids</taxon>
        <taxon>lamiids</taxon>
        <taxon>Solanales</taxon>
        <taxon>Solanaceae</taxon>
        <taxon>Solanoideae</taxon>
        <taxon>Capsiceae</taxon>
        <taxon>Capsicum</taxon>
    </lineage>
</organism>
<feature type="transmembrane region" description="Helical" evidence="11">
    <location>
        <begin position="140"/>
        <end position="160"/>
    </location>
</feature>
<dbReference type="InterPro" id="IPR023271">
    <property type="entry name" value="Aquaporin-like"/>
</dbReference>
<dbReference type="FunFam" id="1.20.1080.10:FF:000002">
    <property type="entry name" value="Probable aquaporin TIP1-1"/>
    <property type="match status" value="1"/>
</dbReference>
<comment type="similarity">
    <text evidence="6">Belongs to the MIP/aquaporin (TC 1.A.8) family. TIP (TC 1.A.8.10) subfamily.</text>
</comment>
<evidence type="ECO:0000256" key="5">
    <source>
        <dbReference type="ARBA" id="ARBA00023136"/>
    </source>
</evidence>
<evidence type="ECO:0000256" key="2">
    <source>
        <dbReference type="ARBA" id="ARBA00022448"/>
    </source>
</evidence>
<comment type="function">
    <text evidence="7">Channel protein in tonoplast. These proteins may allow the diffusion of amino acids and/or peptides from the vacuolar compartment to the cytoplasm.</text>
</comment>
<dbReference type="AlphaFoldDB" id="A0A2G3AFG7"/>
<dbReference type="InterPro" id="IPR034294">
    <property type="entry name" value="Aquaporin_transptr"/>
</dbReference>
<dbReference type="GO" id="GO:0006833">
    <property type="term" value="P:water transport"/>
    <property type="evidence" value="ECO:0000318"/>
    <property type="project" value="GO_Central"/>
</dbReference>
<dbReference type="InterPro" id="IPR000425">
    <property type="entry name" value="MIP"/>
</dbReference>
<evidence type="ECO:0000256" key="4">
    <source>
        <dbReference type="ARBA" id="ARBA00022989"/>
    </source>
</evidence>
<keyword evidence="13" id="KW-1185">Reference proteome</keyword>
<dbReference type="PRINTS" id="PR00783">
    <property type="entry name" value="MINTRINSICP"/>
</dbReference>
<dbReference type="Proteomes" id="UP000222542">
    <property type="component" value="Unassembled WGS sequence"/>
</dbReference>
<comment type="subcellular location">
    <subcellularLocation>
        <location evidence="1">Membrane</location>
        <topology evidence="1">Multi-pass membrane protein</topology>
    </subcellularLocation>
</comment>
<evidence type="ECO:0000256" key="11">
    <source>
        <dbReference type="SAM" id="Phobius"/>
    </source>
</evidence>
<evidence type="ECO:0000256" key="3">
    <source>
        <dbReference type="ARBA" id="ARBA00022692"/>
    </source>
</evidence>
<name>A0A2G3AFG7_CAPAN</name>
<dbReference type="CDD" id="cd00333">
    <property type="entry name" value="MIP"/>
    <property type="match status" value="1"/>
</dbReference>
<evidence type="ECO:0000256" key="10">
    <source>
        <dbReference type="RuleBase" id="RU000477"/>
    </source>
</evidence>
<dbReference type="STRING" id="4072.A0A2G3AFG7"/>
<feature type="transmembrane region" description="Helical" evidence="11">
    <location>
        <begin position="216"/>
        <end position="238"/>
    </location>
</feature>
<evidence type="ECO:0000256" key="9">
    <source>
        <dbReference type="ARBA" id="ARBA00080745"/>
    </source>
</evidence>
<evidence type="ECO:0000256" key="7">
    <source>
        <dbReference type="ARBA" id="ARBA00053065"/>
    </source>
</evidence>
<evidence type="ECO:0000313" key="13">
    <source>
        <dbReference type="Proteomes" id="UP000222542"/>
    </source>
</evidence>
<dbReference type="Gene3D" id="1.20.1080.10">
    <property type="entry name" value="Glycerol uptake facilitator protein"/>
    <property type="match status" value="1"/>
</dbReference>
<dbReference type="InterPro" id="IPR022357">
    <property type="entry name" value="MIP_CS"/>
</dbReference>
<dbReference type="GO" id="GO:0015250">
    <property type="term" value="F:water channel activity"/>
    <property type="evidence" value="ECO:0000318"/>
    <property type="project" value="GO_Central"/>
</dbReference>